<sequence length="316" mass="36903">MSTSELLEKQMKNSKKPNLHLALDLEKIASSIPIEKALNEIFRFAFISNCHLDEASVTSEELETLDELSPEEIIENFKDLINELLNFKRDFRSTDKAELAQRTEQFENMLQKLEAEVRNHIRIEHQLKLHIENTQNKVEELEKYKLEADAKISKLEEMVKSQEKGKPQKPDNSKDKSIQKFEIECTKLKNLLEEKVKECEKLKKELEKNKKPDKSNTTSIGFLKKQLEDKAVELNKIQKTLREKVDKESTRTADRKNRKSLDENTRSTPSPFRPRKDVENNVVEYKAPTAKKSVPRTHIRSNSDQVRQLVSKKHII</sequence>
<evidence type="ECO:0000313" key="2">
    <source>
        <dbReference type="EMBL" id="OMJ68246.1"/>
    </source>
</evidence>
<evidence type="ECO:0000256" key="1">
    <source>
        <dbReference type="SAM" id="MobiDB-lite"/>
    </source>
</evidence>
<feature type="region of interest" description="Disordered" evidence="1">
    <location>
        <begin position="243"/>
        <end position="316"/>
    </location>
</feature>
<evidence type="ECO:0000313" key="3">
    <source>
        <dbReference type="Proteomes" id="UP000187209"/>
    </source>
</evidence>
<protein>
    <submittedName>
        <fullName evidence="2">Uncharacterized protein</fullName>
    </submittedName>
</protein>
<dbReference type="AlphaFoldDB" id="A0A1R2AUQ1"/>
<dbReference type="EMBL" id="MPUH01001361">
    <property type="protein sequence ID" value="OMJ68246.1"/>
    <property type="molecule type" value="Genomic_DNA"/>
</dbReference>
<proteinExistence type="predicted"/>
<comment type="caution">
    <text evidence="2">The sequence shown here is derived from an EMBL/GenBank/DDBJ whole genome shotgun (WGS) entry which is preliminary data.</text>
</comment>
<reference evidence="2 3" key="1">
    <citation type="submission" date="2016-11" db="EMBL/GenBank/DDBJ databases">
        <title>The macronuclear genome of Stentor coeruleus: a giant cell with tiny introns.</title>
        <authorList>
            <person name="Slabodnick M."/>
            <person name="Ruby J.G."/>
            <person name="Reiff S.B."/>
            <person name="Swart E.C."/>
            <person name="Gosai S."/>
            <person name="Prabakaran S."/>
            <person name="Witkowska E."/>
            <person name="Larue G.E."/>
            <person name="Fisher S."/>
            <person name="Freeman R.M."/>
            <person name="Gunawardena J."/>
            <person name="Chu W."/>
            <person name="Stover N.A."/>
            <person name="Gregory B.D."/>
            <person name="Nowacki M."/>
            <person name="Derisi J."/>
            <person name="Roy S.W."/>
            <person name="Marshall W.F."/>
            <person name="Sood P."/>
        </authorList>
    </citation>
    <scope>NUCLEOTIDE SEQUENCE [LARGE SCALE GENOMIC DNA]</scope>
    <source>
        <strain evidence="2">WM001</strain>
    </source>
</reference>
<feature type="compositionally biased region" description="Basic and acidic residues" evidence="1">
    <location>
        <begin position="243"/>
        <end position="265"/>
    </location>
</feature>
<dbReference type="Proteomes" id="UP000187209">
    <property type="component" value="Unassembled WGS sequence"/>
</dbReference>
<feature type="region of interest" description="Disordered" evidence="1">
    <location>
        <begin position="158"/>
        <end position="177"/>
    </location>
</feature>
<accession>A0A1R2AUQ1</accession>
<keyword evidence="3" id="KW-1185">Reference proteome</keyword>
<dbReference type="OrthoDB" id="293518at2759"/>
<organism evidence="2 3">
    <name type="scientific">Stentor coeruleus</name>
    <dbReference type="NCBI Taxonomy" id="5963"/>
    <lineage>
        <taxon>Eukaryota</taxon>
        <taxon>Sar</taxon>
        <taxon>Alveolata</taxon>
        <taxon>Ciliophora</taxon>
        <taxon>Postciliodesmatophora</taxon>
        <taxon>Heterotrichea</taxon>
        <taxon>Heterotrichida</taxon>
        <taxon>Stentoridae</taxon>
        <taxon>Stentor</taxon>
    </lineage>
</organism>
<gene>
    <name evidence="2" type="ORF">SteCoe_34359</name>
</gene>
<name>A0A1R2AUQ1_9CILI</name>